<dbReference type="KEGG" id="psey:GU243_17230"/>
<dbReference type="InterPro" id="IPR056238">
    <property type="entry name" value="YunG-like"/>
</dbReference>
<reference evidence="1 2" key="1">
    <citation type="submission" date="2020-01" db="EMBL/GenBank/DDBJ databases">
        <title>Pseudarthrobacter psychrotolerans sp. nov., isolated from antarctic soil.</title>
        <authorList>
            <person name="Shin Y."/>
            <person name="Park W."/>
        </authorList>
    </citation>
    <scope>NUCLEOTIDE SEQUENCE [LARGE SCALE GENOMIC DNA]</scope>
    <source>
        <strain evidence="1 2">YJ56</strain>
    </source>
</reference>
<sequence>MTHTLLDLERAFRLSWSADTTCLDAKSLAKWHPDNAAHGQCGPTALIVQDLLGGDLLIADVSGGNEEDEVHYWNRFPGGFEIDLTREQFRSHRIIGEPRVVVRPPGSHSACRTRVFSLVRAVPSIAVGMSSGMRASSSPVSTE</sequence>
<evidence type="ECO:0000313" key="1">
    <source>
        <dbReference type="EMBL" id="QHK21162.1"/>
    </source>
</evidence>
<dbReference type="EMBL" id="CP047898">
    <property type="protein sequence ID" value="QHK21162.1"/>
    <property type="molecule type" value="Genomic_DNA"/>
</dbReference>
<proteinExistence type="predicted"/>
<evidence type="ECO:0000313" key="2">
    <source>
        <dbReference type="Proteomes" id="UP000464186"/>
    </source>
</evidence>
<keyword evidence="2" id="KW-1185">Reference proteome</keyword>
<organism evidence="1 2">
    <name type="scientific">Pseudarthrobacter psychrotolerans</name>
    <dbReference type="NCBI Taxonomy" id="2697569"/>
    <lineage>
        <taxon>Bacteria</taxon>
        <taxon>Bacillati</taxon>
        <taxon>Actinomycetota</taxon>
        <taxon>Actinomycetes</taxon>
        <taxon>Micrococcales</taxon>
        <taxon>Micrococcaceae</taxon>
        <taxon>Pseudarthrobacter</taxon>
    </lineage>
</organism>
<dbReference type="AlphaFoldDB" id="A0A6P1NUH0"/>
<gene>
    <name evidence="1" type="ORF">GU243_17230</name>
</gene>
<name>A0A6P1NUH0_9MICC</name>
<protein>
    <submittedName>
        <fullName evidence="1">Uncharacterized protein</fullName>
    </submittedName>
</protein>
<dbReference type="Pfam" id="PF24585">
    <property type="entry name" value="YunG"/>
    <property type="match status" value="1"/>
</dbReference>
<accession>A0A6P1NUH0</accession>
<dbReference type="Proteomes" id="UP000464186">
    <property type="component" value="Chromosome"/>
</dbReference>